<protein>
    <recommendedName>
        <fullName evidence="6">Tho complex subunit 7</fullName>
    </recommendedName>
</protein>
<dbReference type="Pfam" id="PF05615">
    <property type="entry name" value="THOC7"/>
    <property type="match status" value="1"/>
</dbReference>
<comment type="subcellular location">
    <subcellularLocation>
        <location evidence="1">Nucleus</location>
    </subcellularLocation>
</comment>
<feature type="region of interest" description="Disordered" evidence="3">
    <location>
        <begin position="223"/>
        <end position="339"/>
    </location>
</feature>
<proteinExistence type="predicted"/>
<feature type="region of interest" description="Disordered" evidence="3">
    <location>
        <begin position="40"/>
        <end position="66"/>
    </location>
</feature>
<accession>A0A6A6QNL3</accession>
<sequence length="339" mass="38146">MAPYEYGFLPQGEEDSIHNVARLLSVEARPFQRLTSRLLKPDSLINSPPTSLPTPPPDASAADEAAAAAEAEREKQAARRKLWEEEMLFDFSTFESSIVRMQLIHNSNQTERERYAKEKTRILDTAQAIRDNTVELRVQLEEARKTLALRKTYDELADIITNKEKLRPREDQHAALEKLNSEIEELQEEGRECSVSRDRKREQFGKIMEESRQMLKLIRDEKEEAGRKEGMDSSDDVDDGEGSVIRSAVGTPRPDTGGATPMHGTQEGERGDMLAVPRTRLAPLSQESSRAPSPSRSQQDTEMAESGRNSGDTRVSDESEMEEGEEEEDIGPVDQMDVS</sequence>
<keyword evidence="5" id="KW-1185">Reference proteome</keyword>
<dbReference type="Proteomes" id="UP000799750">
    <property type="component" value="Unassembled WGS sequence"/>
</dbReference>
<gene>
    <name evidence="4" type="ORF">BU16DRAFT_488401</name>
</gene>
<dbReference type="OrthoDB" id="205166at2759"/>
<feature type="compositionally biased region" description="Acidic residues" evidence="3">
    <location>
        <begin position="232"/>
        <end position="241"/>
    </location>
</feature>
<dbReference type="GO" id="GO:0006397">
    <property type="term" value="P:mRNA processing"/>
    <property type="evidence" value="ECO:0007669"/>
    <property type="project" value="InterPro"/>
</dbReference>
<organism evidence="4 5">
    <name type="scientific">Lophium mytilinum</name>
    <dbReference type="NCBI Taxonomy" id="390894"/>
    <lineage>
        <taxon>Eukaryota</taxon>
        <taxon>Fungi</taxon>
        <taxon>Dikarya</taxon>
        <taxon>Ascomycota</taxon>
        <taxon>Pezizomycotina</taxon>
        <taxon>Dothideomycetes</taxon>
        <taxon>Pleosporomycetidae</taxon>
        <taxon>Mytilinidiales</taxon>
        <taxon>Mytilinidiaceae</taxon>
        <taxon>Lophium</taxon>
    </lineage>
</organism>
<evidence type="ECO:0000256" key="2">
    <source>
        <dbReference type="ARBA" id="ARBA00023242"/>
    </source>
</evidence>
<evidence type="ECO:0000256" key="3">
    <source>
        <dbReference type="SAM" id="MobiDB-lite"/>
    </source>
</evidence>
<keyword evidence="2" id="KW-0539">Nucleus</keyword>
<feature type="compositionally biased region" description="Low complexity" evidence="3">
    <location>
        <begin position="285"/>
        <end position="298"/>
    </location>
</feature>
<evidence type="ECO:0008006" key="6">
    <source>
        <dbReference type="Google" id="ProtNLM"/>
    </source>
</evidence>
<name>A0A6A6QNL3_9PEZI</name>
<dbReference type="GO" id="GO:0000445">
    <property type="term" value="C:THO complex part of transcription export complex"/>
    <property type="evidence" value="ECO:0007669"/>
    <property type="project" value="InterPro"/>
</dbReference>
<dbReference type="InterPro" id="IPR008501">
    <property type="entry name" value="THOC7/Mft1"/>
</dbReference>
<evidence type="ECO:0000313" key="4">
    <source>
        <dbReference type="EMBL" id="KAF2493724.1"/>
    </source>
</evidence>
<feature type="compositionally biased region" description="Acidic residues" evidence="3">
    <location>
        <begin position="318"/>
        <end position="331"/>
    </location>
</feature>
<dbReference type="AlphaFoldDB" id="A0A6A6QNL3"/>
<reference evidence="4" key="1">
    <citation type="journal article" date="2020" name="Stud. Mycol.">
        <title>101 Dothideomycetes genomes: a test case for predicting lifestyles and emergence of pathogens.</title>
        <authorList>
            <person name="Haridas S."/>
            <person name="Albert R."/>
            <person name="Binder M."/>
            <person name="Bloem J."/>
            <person name="Labutti K."/>
            <person name="Salamov A."/>
            <person name="Andreopoulos B."/>
            <person name="Baker S."/>
            <person name="Barry K."/>
            <person name="Bills G."/>
            <person name="Bluhm B."/>
            <person name="Cannon C."/>
            <person name="Castanera R."/>
            <person name="Culley D."/>
            <person name="Daum C."/>
            <person name="Ezra D."/>
            <person name="Gonzalez J."/>
            <person name="Henrissat B."/>
            <person name="Kuo A."/>
            <person name="Liang C."/>
            <person name="Lipzen A."/>
            <person name="Lutzoni F."/>
            <person name="Magnuson J."/>
            <person name="Mondo S."/>
            <person name="Nolan M."/>
            <person name="Ohm R."/>
            <person name="Pangilinan J."/>
            <person name="Park H.-J."/>
            <person name="Ramirez L."/>
            <person name="Alfaro M."/>
            <person name="Sun H."/>
            <person name="Tritt A."/>
            <person name="Yoshinaga Y."/>
            <person name="Zwiers L.-H."/>
            <person name="Turgeon B."/>
            <person name="Goodwin S."/>
            <person name="Spatafora J."/>
            <person name="Crous P."/>
            <person name="Grigoriev I."/>
        </authorList>
    </citation>
    <scope>NUCLEOTIDE SEQUENCE</scope>
    <source>
        <strain evidence="4">CBS 269.34</strain>
    </source>
</reference>
<dbReference type="EMBL" id="MU004191">
    <property type="protein sequence ID" value="KAF2493724.1"/>
    <property type="molecule type" value="Genomic_DNA"/>
</dbReference>
<evidence type="ECO:0000256" key="1">
    <source>
        <dbReference type="ARBA" id="ARBA00004123"/>
    </source>
</evidence>
<evidence type="ECO:0000313" key="5">
    <source>
        <dbReference type="Proteomes" id="UP000799750"/>
    </source>
</evidence>
<feature type="region of interest" description="Disordered" evidence="3">
    <location>
        <begin position="188"/>
        <end position="207"/>
    </location>
</feature>